<evidence type="ECO:0000256" key="1">
    <source>
        <dbReference type="ARBA" id="ARBA00023015"/>
    </source>
</evidence>
<dbReference type="InterPro" id="IPR014710">
    <property type="entry name" value="RmlC-like_jellyroll"/>
</dbReference>
<dbReference type="PROSITE" id="PS50042">
    <property type="entry name" value="CNMP_BINDING_3"/>
    <property type="match status" value="1"/>
</dbReference>
<name>A0ABS0Q3T5_9BACT</name>
<dbReference type="SMART" id="SM00419">
    <property type="entry name" value="HTH_CRP"/>
    <property type="match status" value="1"/>
</dbReference>
<dbReference type="InterPro" id="IPR012318">
    <property type="entry name" value="HTH_CRP"/>
</dbReference>
<dbReference type="SUPFAM" id="SSF51206">
    <property type="entry name" value="cAMP-binding domain-like"/>
    <property type="match status" value="1"/>
</dbReference>
<keyword evidence="3" id="KW-0804">Transcription</keyword>
<dbReference type="Pfam" id="PF00027">
    <property type="entry name" value="cNMP_binding"/>
    <property type="match status" value="1"/>
</dbReference>
<dbReference type="Gene3D" id="1.10.10.10">
    <property type="entry name" value="Winged helix-like DNA-binding domain superfamily/Winged helix DNA-binding domain"/>
    <property type="match status" value="1"/>
</dbReference>
<dbReference type="Gene3D" id="2.60.120.10">
    <property type="entry name" value="Jelly Rolls"/>
    <property type="match status" value="1"/>
</dbReference>
<dbReference type="Pfam" id="PF13545">
    <property type="entry name" value="HTH_Crp_2"/>
    <property type="match status" value="1"/>
</dbReference>
<keyword evidence="2" id="KW-0238">DNA-binding</keyword>
<evidence type="ECO:0000313" key="6">
    <source>
        <dbReference type="EMBL" id="MBH8556959.1"/>
    </source>
</evidence>
<dbReference type="PANTHER" id="PTHR24567">
    <property type="entry name" value="CRP FAMILY TRANSCRIPTIONAL REGULATORY PROTEIN"/>
    <property type="match status" value="1"/>
</dbReference>
<accession>A0ABS0Q3T5</accession>
<proteinExistence type="predicted"/>
<dbReference type="PANTHER" id="PTHR24567:SF26">
    <property type="entry name" value="REGULATORY PROTEIN YEIL"/>
    <property type="match status" value="1"/>
</dbReference>
<dbReference type="InterPro" id="IPR050397">
    <property type="entry name" value="Env_Response_Regulators"/>
</dbReference>
<gene>
    <name evidence="6" type="ORF">I7X13_02800</name>
</gene>
<dbReference type="Proteomes" id="UP000625631">
    <property type="component" value="Unassembled WGS sequence"/>
</dbReference>
<keyword evidence="1" id="KW-0805">Transcription regulation</keyword>
<dbReference type="EMBL" id="JAEDAE010000001">
    <property type="protein sequence ID" value="MBH8556959.1"/>
    <property type="molecule type" value="Genomic_DNA"/>
</dbReference>
<comment type="caution">
    <text evidence="6">The sequence shown here is derived from an EMBL/GenBank/DDBJ whole genome shotgun (WGS) entry which is preliminary data.</text>
</comment>
<dbReference type="CDD" id="cd00038">
    <property type="entry name" value="CAP_ED"/>
    <property type="match status" value="1"/>
</dbReference>
<dbReference type="InterPro" id="IPR000595">
    <property type="entry name" value="cNMP-bd_dom"/>
</dbReference>
<organism evidence="6 7">
    <name type="scientific">Hymenobacter negativus</name>
    <dbReference type="NCBI Taxonomy" id="2795026"/>
    <lineage>
        <taxon>Bacteria</taxon>
        <taxon>Pseudomonadati</taxon>
        <taxon>Bacteroidota</taxon>
        <taxon>Cytophagia</taxon>
        <taxon>Cytophagales</taxon>
        <taxon>Hymenobacteraceae</taxon>
        <taxon>Hymenobacter</taxon>
    </lineage>
</organism>
<dbReference type="SUPFAM" id="SSF46785">
    <property type="entry name" value="Winged helix' DNA-binding domain"/>
    <property type="match status" value="1"/>
</dbReference>
<evidence type="ECO:0000259" key="4">
    <source>
        <dbReference type="PROSITE" id="PS50042"/>
    </source>
</evidence>
<reference evidence="6 7" key="1">
    <citation type="submission" date="2020-12" db="EMBL/GenBank/DDBJ databases">
        <title>Hymenobacter sp.</title>
        <authorList>
            <person name="Kim M.K."/>
        </authorList>
    </citation>
    <scope>NUCLEOTIDE SEQUENCE [LARGE SCALE GENOMIC DNA]</scope>
    <source>
        <strain evidence="6 7">BT442</strain>
    </source>
</reference>
<evidence type="ECO:0000256" key="3">
    <source>
        <dbReference type="ARBA" id="ARBA00023163"/>
    </source>
</evidence>
<dbReference type="InterPro" id="IPR018490">
    <property type="entry name" value="cNMP-bd_dom_sf"/>
</dbReference>
<dbReference type="InterPro" id="IPR036390">
    <property type="entry name" value="WH_DNA-bd_sf"/>
</dbReference>
<feature type="domain" description="HTH crp-type" evidence="5">
    <location>
        <begin position="151"/>
        <end position="222"/>
    </location>
</feature>
<dbReference type="RefSeq" id="WP_198074262.1">
    <property type="nucleotide sequence ID" value="NZ_JAEDAE010000001.1"/>
</dbReference>
<evidence type="ECO:0000256" key="2">
    <source>
        <dbReference type="ARBA" id="ARBA00023125"/>
    </source>
</evidence>
<feature type="domain" description="Cyclic nucleotide-binding" evidence="4">
    <location>
        <begin position="20"/>
        <end position="120"/>
    </location>
</feature>
<dbReference type="PROSITE" id="PS51063">
    <property type="entry name" value="HTH_CRP_2"/>
    <property type="match status" value="1"/>
</dbReference>
<dbReference type="SMART" id="SM00100">
    <property type="entry name" value="cNMP"/>
    <property type="match status" value="1"/>
</dbReference>
<evidence type="ECO:0000259" key="5">
    <source>
        <dbReference type="PROSITE" id="PS51063"/>
    </source>
</evidence>
<keyword evidence="7" id="KW-1185">Reference proteome</keyword>
<sequence length="232" mass="25583">MKSFVPTNAPERRNWADTLLASSQHMALIDAAKTFQHYQRGQILFREGDHAAGLYSVSSGHFKVTKVGGDGKEQIIRLAKTGDIMGYRGLLAGSGHMANAMALDEAEVCFIPKSVFFELIEHNPGFATSLMKLMANELAETEERMLHLAYKPVRERLAEALLLLLRTYQPPADGPPSFTISRDDLAALVGTVRETASRFMAELKAEGVLSTKGSSITILDIRRLIEISTLYD</sequence>
<evidence type="ECO:0000313" key="7">
    <source>
        <dbReference type="Proteomes" id="UP000625631"/>
    </source>
</evidence>
<protein>
    <submittedName>
        <fullName evidence="6">Crp/Fnr family transcriptional regulator</fullName>
    </submittedName>
</protein>
<dbReference type="InterPro" id="IPR036388">
    <property type="entry name" value="WH-like_DNA-bd_sf"/>
</dbReference>